<dbReference type="InterPro" id="IPR046477">
    <property type="entry name" value="DUF6798"/>
</dbReference>
<organism evidence="3 4">
    <name type="scientific">Denitrobaculum tricleocarpae</name>
    <dbReference type="NCBI Taxonomy" id="2591009"/>
    <lineage>
        <taxon>Bacteria</taxon>
        <taxon>Pseudomonadati</taxon>
        <taxon>Pseudomonadota</taxon>
        <taxon>Alphaproteobacteria</taxon>
        <taxon>Rhodospirillales</taxon>
        <taxon>Rhodospirillaceae</taxon>
        <taxon>Denitrobaculum</taxon>
    </lineage>
</organism>
<feature type="transmembrane region" description="Helical" evidence="1">
    <location>
        <begin position="9"/>
        <end position="33"/>
    </location>
</feature>
<dbReference type="EMBL" id="VHSH01000012">
    <property type="protein sequence ID" value="TQV72451.1"/>
    <property type="molecule type" value="Genomic_DNA"/>
</dbReference>
<keyword evidence="1" id="KW-0472">Membrane</keyword>
<dbReference type="Pfam" id="PF20604">
    <property type="entry name" value="DUF6798"/>
    <property type="match status" value="1"/>
</dbReference>
<gene>
    <name evidence="3" type="ORF">FKG95_25595</name>
</gene>
<feature type="transmembrane region" description="Helical" evidence="1">
    <location>
        <begin position="269"/>
        <end position="286"/>
    </location>
</feature>
<feature type="transmembrane region" description="Helical" evidence="1">
    <location>
        <begin position="383"/>
        <end position="409"/>
    </location>
</feature>
<evidence type="ECO:0000313" key="4">
    <source>
        <dbReference type="Proteomes" id="UP000315252"/>
    </source>
</evidence>
<name>A0A545T5D8_9PROT</name>
<dbReference type="RefSeq" id="WP_142899298.1">
    <property type="nucleotide sequence ID" value="NZ_ML660063.1"/>
</dbReference>
<keyword evidence="1" id="KW-0812">Transmembrane</keyword>
<feature type="transmembrane region" description="Helical" evidence="1">
    <location>
        <begin position="421"/>
        <end position="438"/>
    </location>
</feature>
<keyword evidence="4" id="KW-1185">Reference proteome</keyword>
<evidence type="ECO:0000256" key="1">
    <source>
        <dbReference type="SAM" id="Phobius"/>
    </source>
</evidence>
<sequence length="669" mass="73301">MNKFIRYEYILYIVLFALAAVFFRQYTIVSLISNQVSQMPLVMRELDPGFLVNDWYVNEMSGLNGRTFFVALVAGTARILGLESAYFALYLLGVLFSASVIYYATARVFKGGETAGLIAALLVMSWELHDFGEVLQIVSADLIPAHLAKSLSLLAILLALQGRGAACGIIAGVTSLLQPLLGVACGIMALGTLLVVATVTIEAKWRPVIKFKRSALMSGAAGFLCLLPFAVFWARLSSSTLDLESYVHVVATIRNPHHYLPSTWGPTQYLLTALFLCATAILFAALRRSPLPEASARVPGTEPATADSPAKAILAHQTYLFIFAAGLVLLCVLGYLFVEVWPIRMFVTLQAYRYLYIFLWFAIIFAAIAAAQIGREGSFAKCCVFCLLLLGANGTLQPVIFILGAGAYYQWTRHPERRLQVSEMALAAAAGFLILVSFRDYHPQMAGILLSLVVAALAVLAMSFRQTWLRLALLACLAGSMGMVATFAGQRLSTAAAQMSERFNIRSYPTFDAVMTDDEGQNRTMRALLEAAAFAKRELPEDAVFLTPPNFGAFRIFAERAIVVDFKSWTFGDPAGWLARLENAYGALDGPGVDTGEALDESSGQGLGGFALMRRLDARYKEISDRKIAGIAQQYGVRYAVLYRATETNYPAVFEGRRYKIVALSNRRE</sequence>
<proteinExistence type="predicted"/>
<feature type="transmembrane region" description="Helical" evidence="1">
    <location>
        <begin position="468"/>
        <end position="489"/>
    </location>
</feature>
<accession>A0A545T5D8</accession>
<feature type="transmembrane region" description="Helical" evidence="1">
    <location>
        <begin position="215"/>
        <end position="236"/>
    </location>
</feature>
<reference evidence="3 4" key="1">
    <citation type="submission" date="2019-06" db="EMBL/GenBank/DDBJ databases">
        <title>Whole genome sequence for Rhodospirillaceae sp. R148.</title>
        <authorList>
            <person name="Wang G."/>
        </authorList>
    </citation>
    <scope>NUCLEOTIDE SEQUENCE [LARGE SCALE GENOMIC DNA]</scope>
    <source>
        <strain evidence="3 4">R148</strain>
    </source>
</reference>
<feature type="transmembrane region" description="Helical" evidence="1">
    <location>
        <begin position="445"/>
        <end position="462"/>
    </location>
</feature>
<dbReference type="Proteomes" id="UP000315252">
    <property type="component" value="Unassembled WGS sequence"/>
</dbReference>
<feature type="transmembrane region" description="Helical" evidence="1">
    <location>
        <begin position="180"/>
        <end position="203"/>
    </location>
</feature>
<evidence type="ECO:0000313" key="3">
    <source>
        <dbReference type="EMBL" id="TQV72451.1"/>
    </source>
</evidence>
<feature type="transmembrane region" description="Helical" evidence="1">
    <location>
        <begin position="151"/>
        <end position="174"/>
    </location>
</feature>
<comment type="caution">
    <text evidence="3">The sequence shown here is derived from an EMBL/GenBank/DDBJ whole genome shotgun (WGS) entry which is preliminary data.</text>
</comment>
<keyword evidence="1" id="KW-1133">Transmembrane helix</keyword>
<evidence type="ECO:0000259" key="2">
    <source>
        <dbReference type="Pfam" id="PF20604"/>
    </source>
</evidence>
<feature type="transmembrane region" description="Helical" evidence="1">
    <location>
        <begin position="319"/>
        <end position="338"/>
    </location>
</feature>
<feature type="domain" description="DUF6798" evidence="2">
    <location>
        <begin position="528"/>
        <end position="583"/>
    </location>
</feature>
<dbReference type="OrthoDB" id="9810311at2"/>
<dbReference type="AlphaFoldDB" id="A0A545T5D8"/>
<protein>
    <recommendedName>
        <fullName evidence="2">DUF6798 domain-containing protein</fullName>
    </recommendedName>
</protein>
<feature type="transmembrane region" description="Helical" evidence="1">
    <location>
        <begin position="87"/>
        <end position="105"/>
    </location>
</feature>
<feature type="transmembrane region" description="Helical" evidence="1">
    <location>
        <begin position="350"/>
        <end position="371"/>
    </location>
</feature>